<protein>
    <submittedName>
        <fullName evidence="1">Uncharacterized protein</fullName>
    </submittedName>
</protein>
<accession>A0A2P2PAC3</accession>
<proteinExistence type="predicted"/>
<name>A0A2P2PAC3_RHIMU</name>
<reference evidence="1" key="1">
    <citation type="submission" date="2018-02" db="EMBL/GenBank/DDBJ databases">
        <title>Rhizophora mucronata_Transcriptome.</title>
        <authorList>
            <person name="Meera S.P."/>
            <person name="Sreeshan A."/>
            <person name="Augustine A."/>
        </authorList>
    </citation>
    <scope>NUCLEOTIDE SEQUENCE</scope>
    <source>
        <tissue evidence="1">Leaf</tissue>
    </source>
</reference>
<dbReference type="AlphaFoldDB" id="A0A2P2PAC3"/>
<dbReference type="EMBL" id="GGEC01071109">
    <property type="protein sequence ID" value="MBX51593.1"/>
    <property type="molecule type" value="Transcribed_RNA"/>
</dbReference>
<sequence length="45" mass="4888">MEVPSCPAAEAVMFVSTTSEMVKILLVERMLIPCQKTPKSTVGFS</sequence>
<organism evidence="1">
    <name type="scientific">Rhizophora mucronata</name>
    <name type="common">Asiatic mangrove</name>
    <dbReference type="NCBI Taxonomy" id="61149"/>
    <lineage>
        <taxon>Eukaryota</taxon>
        <taxon>Viridiplantae</taxon>
        <taxon>Streptophyta</taxon>
        <taxon>Embryophyta</taxon>
        <taxon>Tracheophyta</taxon>
        <taxon>Spermatophyta</taxon>
        <taxon>Magnoliopsida</taxon>
        <taxon>eudicotyledons</taxon>
        <taxon>Gunneridae</taxon>
        <taxon>Pentapetalae</taxon>
        <taxon>rosids</taxon>
        <taxon>fabids</taxon>
        <taxon>Malpighiales</taxon>
        <taxon>Rhizophoraceae</taxon>
        <taxon>Rhizophora</taxon>
    </lineage>
</organism>
<evidence type="ECO:0000313" key="1">
    <source>
        <dbReference type="EMBL" id="MBX51593.1"/>
    </source>
</evidence>